<evidence type="ECO:0000256" key="2">
    <source>
        <dbReference type="ARBA" id="ARBA00023002"/>
    </source>
</evidence>
<dbReference type="AlphaFoldDB" id="A0A7H8XUZ3"/>
<dbReference type="NCBIfam" id="NF005559">
    <property type="entry name" value="PRK07231.1"/>
    <property type="match status" value="1"/>
</dbReference>
<reference evidence="3 4" key="1">
    <citation type="submission" date="2020-07" db="EMBL/GenBank/DDBJ databases">
        <title>A bifunctional nitrone conjugated secondary metabolite targeting the ribosome.</title>
        <authorList>
            <person name="Limbrick E.M."/>
            <person name="Graf M."/>
            <person name="Derewacz D.K."/>
            <person name="Nguyen F."/>
            <person name="Spraggins J.M."/>
            <person name="Wieland M."/>
            <person name="Ynigez-Gutierrez A.E."/>
            <person name="Reisman B.J."/>
            <person name="Zinshteyn B."/>
            <person name="McCulloch K."/>
            <person name="Iverson T.M."/>
            <person name="Green R."/>
            <person name="Wilson D.N."/>
            <person name="Bachmann B.O."/>
        </authorList>
    </citation>
    <scope>NUCLEOTIDE SEQUENCE [LARGE SCALE GENOMIC DNA]</scope>
    <source>
        <strain evidence="4">aurantiaca</strain>
    </source>
</reference>
<dbReference type="Pfam" id="PF13561">
    <property type="entry name" value="adh_short_C2"/>
    <property type="match status" value="1"/>
</dbReference>
<dbReference type="FunFam" id="3.40.50.720:FF:000084">
    <property type="entry name" value="Short-chain dehydrogenase reductase"/>
    <property type="match status" value="1"/>
</dbReference>
<dbReference type="InterPro" id="IPR036291">
    <property type="entry name" value="NAD(P)-bd_dom_sf"/>
</dbReference>
<dbReference type="EC" id="1.1.1.47" evidence="3"/>
<comment type="similarity">
    <text evidence="1">Belongs to the short-chain dehydrogenases/reductases (SDR) family.</text>
</comment>
<proteinExistence type="inferred from homology"/>
<dbReference type="PRINTS" id="PR00081">
    <property type="entry name" value="GDHRDH"/>
</dbReference>
<sequence>MSGELAGRTAIVTGGAQGIGAGVARVLHAAGATVVIADVHVAEGGELATALGERARFVELDVRDAGAWSRVVAQAQRAYGRVDVLVNNAGVAAIAPFAEHSEEAFRRVLDVNVMGLFHGIAAVAPAMRQAGGGSIINVGSIGAFRAYPLMTGYITSKWAVRGLTRAAALELGADGIRVNAVHPGQTETPLTDGADFDTAHVALKRVGQPADIAGAVLFLAGDGSRFVTGADLVVDGGDLAGAANWASVPDQNGREGDRHGSAQLAA</sequence>
<dbReference type="EMBL" id="CP058322">
    <property type="protein sequence ID" value="QLD28099.1"/>
    <property type="molecule type" value="Genomic_DNA"/>
</dbReference>
<dbReference type="GO" id="GO:0047936">
    <property type="term" value="F:glucose 1-dehydrogenase [NAD(P)+] activity"/>
    <property type="evidence" value="ECO:0007669"/>
    <property type="project" value="UniProtKB-EC"/>
</dbReference>
<organism evidence="3 4">
    <name type="scientific">Micromonospora carbonacea</name>
    <dbReference type="NCBI Taxonomy" id="47853"/>
    <lineage>
        <taxon>Bacteria</taxon>
        <taxon>Bacillati</taxon>
        <taxon>Actinomycetota</taxon>
        <taxon>Actinomycetes</taxon>
        <taxon>Micromonosporales</taxon>
        <taxon>Micromonosporaceae</taxon>
        <taxon>Micromonospora</taxon>
    </lineage>
</organism>
<dbReference type="PRINTS" id="PR00080">
    <property type="entry name" value="SDRFAMILY"/>
</dbReference>
<evidence type="ECO:0000256" key="1">
    <source>
        <dbReference type="ARBA" id="ARBA00006484"/>
    </source>
</evidence>
<dbReference type="PANTHER" id="PTHR24321:SF8">
    <property type="entry name" value="ESTRADIOL 17-BETA-DEHYDROGENASE 8-RELATED"/>
    <property type="match status" value="1"/>
</dbReference>
<keyword evidence="2 3" id="KW-0560">Oxidoreductase</keyword>
<evidence type="ECO:0000313" key="4">
    <source>
        <dbReference type="Proteomes" id="UP000509335"/>
    </source>
</evidence>
<accession>A0A7H8XUZ3</accession>
<gene>
    <name evidence="3" type="ORF">HXZ27_31050</name>
</gene>
<dbReference type="Proteomes" id="UP000509335">
    <property type="component" value="Chromosome"/>
</dbReference>
<dbReference type="PANTHER" id="PTHR24321">
    <property type="entry name" value="DEHYDROGENASES, SHORT CHAIN"/>
    <property type="match status" value="1"/>
</dbReference>
<dbReference type="SUPFAM" id="SSF51735">
    <property type="entry name" value="NAD(P)-binding Rossmann-fold domains"/>
    <property type="match status" value="1"/>
</dbReference>
<dbReference type="KEGG" id="mcab:HXZ27_31050"/>
<protein>
    <submittedName>
        <fullName evidence="3">Glucose 1-dehydrogenase</fullName>
        <ecNumber evidence="3">1.1.1.47</ecNumber>
    </submittedName>
</protein>
<evidence type="ECO:0000313" key="3">
    <source>
        <dbReference type="EMBL" id="QLD28099.1"/>
    </source>
</evidence>
<dbReference type="InterPro" id="IPR002347">
    <property type="entry name" value="SDR_fam"/>
</dbReference>
<name>A0A7H8XUZ3_9ACTN</name>
<dbReference type="Gene3D" id="3.40.50.720">
    <property type="entry name" value="NAD(P)-binding Rossmann-like Domain"/>
    <property type="match status" value="1"/>
</dbReference>